<dbReference type="Proteomes" id="UP000604046">
    <property type="component" value="Unassembled WGS sequence"/>
</dbReference>
<dbReference type="AlphaFoldDB" id="A0A812UMC5"/>
<protein>
    <submittedName>
        <fullName evidence="1">Uncharacterized protein</fullName>
    </submittedName>
</protein>
<dbReference type="EMBL" id="CAJNDS010002720">
    <property type="protein sequence ID" value="CAE7572836.1"/>
    <property type="molecule type" value="Genomic_DNA"/>
</dbReference>
<dbReference type="Gene3D" id="3.90.190.10">
    <property type="entry name" value="Protein tyrosine phosphatase superfamily"/>
    <property type="match status" value="1"/>
</dbReference>
<comment type="caution">
    <text evidence="1">The sequence shown here is derived from an EMBL/GenBank/DDBJ whole genome shotgun (WGS) entry which is preliminary data.</text>
</comment>
<evidence type="ECO:0000313" key="1">
    <source>
        <dbReference type="EMBL" id="CAE7572836.1"/>
    </source>
</evidence>
<dbReference type="InterPro" id="IPR029021">
    <property type="entry name" value="Prot-tyrosine_phosphatase-like"/>
</dbReference>
<proteinExistence type="predicted"/>
<organism evidence="1 2">
    <name type="scientific">Symbiodinium natans</name>
    <dbReference type="NCBI Taxonomy" id="878477"/>
    <lineage>
        <taxon>Eukaryota</taxon>
        <taxon>Sar</taxon>
        <taxon>Alveolata</taxon>
        <taxon>Dinophyceae</taxon>
        <taxon>Suessiales</taxon>
        <taxon>Symbiodiniaceae</taxon>
        <taxon>Symbiodinium</taxon>
    </lineage>
</organism>
<name>A0A812UMC5_9DINO</name>
<keyword evidence="2" id="KW-1185">Reference proteome</keyword>
<gene>
    <name evidence="1" type="ORF">SNAT2548_LOCUS32647</name>
</gene>
<dbReference type="OrthoDB" id="2017893at2759"/>
<sequence length="95" mass="10556">MALGRLTEEEYRAFGTEIIPDFLFLTSQFEAKDPTFLKERGITHLISVAEESPPTAPLLGKSLHLPLRSLPFRRSVCCYRCGKESPQGAGAHPLL</sequence>
<accession>A0A812UMC5</accession>
<dbReference type="SUPFAM" id="SSF52799">
    <property type="entry name" value="(Phosphotyrosine protein) phosphatases II"/>
    <property type="match status" value="1"/>
</dbReference>
<evidence type="ECO:0000313" key="2">
    <source>
        <dbReference type="Proteomes" id="UP000604046"/>
    </source>
</evidence>
<reference evidence="1" key="1">
    <citation type="submission" date="2021-02" db="EMBL/GenBank/DDBJ databases">
        <authorList>
            <person name="Dougan E. K."/>
            <person name="Rhodes N."/>
            <person name="Thang M."/>
            <person name="Chan C."/>
        </authorList>
    </citation>
    <scope>NUCLEOTIDE SEQUENCE</scope>
</reference>